<sequence>MKKLILLVATGILLLSNTGCREAEELGTIGGSTPTNNTANVNDTKLTNNNIIKDLKDQQDSDKKKINPVAEVTDESKTDKGSKDKLHY</sequence>
<dbReference type="AlphaFoldDB" id="A0AAP1BX27"/>
<keyword evidence="2" id="KW-0732">Signal</keyword>
<evidence type="ECO:0008006" key="5">
    <source>
        <dbReference type="Google" id="ProtNLM"/>
    </source>
</evidence>
<feature type="compositionally biased region" description="Basic and acidic residues" evidence="1">
    <location>
        <begin position="54"/>
        <end position="65"/>
    </location>
</feature>
<reference evidence="3 4" key="1">
    <citation type="submission" date="2015-11" db="EMBL/GenBank/DDBJ databases">
        <authorList>
            <person name="Nicholson A.C."/>
            <person name="Humrighouse B.W."/>
            <person name="Graziano J."/>
            <person name="Lasker B."/>
            <person name="Whitney A.M."/>
            <person name="Mcquiston J.R."/>
        </authorList>
    </citation>
    <scope>NUCLEOTIDE SEQUENCE [LARGE SCALE GENOMIC DNA]</scope>
    <source>
        <strain evidence="3 4">G4071</strain>
    </source>
</reference>
<proteinExistence type="predicted"/>
<protein>
    <recommendedName>
        <fullName evidence="5">Lipoprotein</fullName>
    </recommendedName>
</protein>
<dbReference type="EMBL" id="LNOI01000001">
    <property type="protein sequence ID" value="KUY20092.1"/>
    <property type="molecule type" value="Genomic_DNA"/>
</dbReference>
<evidence type="ECO:0000256" key="2">
    <source>
        <dbReference type="SAM" id="SignalP"/>
    </source>
</evidence>
<comment type="caution">
    <text evidence="3">The sequence shown here is derived from an EMBL/GenBank/DDBJ whole genome shotgun (WGS) entry which is preliminary data.</text>
</comment>
<evidence type="ECO:0000313" key="4">
    <source>
        <dbReference type="Proteomes" id="UP000064412"/>
    </source>
</evidence>
<dbReference type="RefSeq" id="WP_059343943.1">
    <property type="nucleotide sequence ID" value="NZ_CP140570.1"/>
</dbReference>
<feature type="region of interest" description="Disordered" evidence="1">
    <location>
        <begin position="54"/>
        <end position="88"/>
    </location>
</feature>
<feature type="compositionally biased region" description="Basic and acidic residues" evidence="1">
    <location>
        <begin position="74"/>
        <end position="88"/>
    </location>
</feature>
<accession>A0AAP1BX27</accession>
<gene>
    <name evidence="3" type="ORF">ATB95_03970</name>
</gene>
<evidence type="ECO:0000256" key="1">
    <source>
        <dbReference type="SAM" id="MobiDB-lite"/>
    </source>
</evidence>
<feature type="signal peptide" evidence="2">
    <location>
        <begin position="1"/>
        <end position="23"/>
    </location>
</feature>
<evidence type="ECO:0000313" key="3">
    <source>
        <dbReference type="EMBL" id="KUY20092.1"/>
    </source>
</evidence>
<organism evidence="3 4">
    <name type="scientific">Elizabethkingia miricola</name>
    <name type="common">Chryseobacterium miricola</name>
    <dbReference type="NCBI Taxonomy" id="172045"/>
    <lineage>
        <taxon>Bacteria</taxon>
        <taxon>Pseudomonadati</taxon>
        <taxon>Bacteroidota</taxon>
        <taxon>Flavobacteriia</taxon>
        <taxon>Flavobacteriales</taxon>
        <taxon>Weeksellaceae</taxon>
        <taxon>Elizabethkingia</taxon>
    </lineage>
</organism>
<name>A0AAP1BX27_ELIMR</name>
<feature type="chain" id="PRO_5044474550" description="Lipoprotein" evidence="2">
    <location>
        <begin position="24"/>
        <end position="88"/>
    </location>
</feature>
<dbReference type="Proteomes" id="UP000064412">
    <property type="component" value="Unassembled WGS sequence"/>
</dbReference>